<dbReference type="Proteomes" id="UP001140978">
    <property type="component" value="Unassembled WGS sequence"/>
</dbReference>
<dbReference type="GO" id="GO:0015627">
    <property type="term" value="C:type II protein secretion system complex"/>
    <property type="evidence" value="ECO:0007669"/>
    <property type="project" value="TreeGrafter"/>
</dbReference>
<dbReference type="PANTHER" id="PTHR21180:SF32">
    <property type="entry name" value="ENDONUCLEASE_EXONUCLEASE_PHOSPHATASE FAMILY DOMAIN-CONTAINING PROTEIN 1"/>
    <property type="match status" value="1"/>
</dbReference>
<keyword evidence="1" id="KW-0732">Signal</keyword>
<proteinExistence type="predicted"/>
<dbReference type="NCBIfam" id="TIGR00426">
    <property type="entry name" value="competence protein ComEA helix-hairpin-helix repeat region"/>
    <property type="match status" value="1"/>
</dbReference>
<feature type="signal peptide" evidence="1">
    <location>
        <begin position="1"/>
        <end position="21"/>
    </location>
</feature>
<dbReference type="EMBL" id="JAKNBA010000017">
    <property type="protein sequence ID" value="MDE1242687.1"/>
    <property type="molecule type" value="Genomic_DNA"/>
</dbReference>
<evidence type="ECO:0000313" key="9">
    <source>
        <dbReference type="Proteomes" id="UP001241226"/>
    </source>
</evidence>
<dbReference type="GeneID" id="79917817"/>
<keyword evidence="8" id="KW-1185">Reference proteome</keyword>
<evidence type="ECO:0000313" key="3">
    <source>
        <dbReference type="EMBL" id="MDE1242687.1"/>
    </source>
</evidence>
<dbReference type="SUPFAM" id="SSF47781">
    <property type="entry name" value="RuvA domain 2-like"/>
    <property type="match status" value="1"/>
</dbReference>
<dbReference type="Gene3D" id="1.10.150.280">
    <property type="entry name" value="AF1531-like domain"/>
    <property type="match status" value="1"/>
</dbReference>
<evidence type="ECO:0000313" key="2">
    <source>
        <dbReference type="EMBL" id="CAH8234511.1"/>
    </source>
</evidence>
<evidence type="ECO:0000313" key="6">
    <source>
        <dbReference type="EMBL" id="WGK86164.1"/>
    </source>
</evidence>
<dbReference type="Proteomes" id="UP001140979">
    <property type="component" value="Unassembled WGS sequence"/>
</dbReference>
<evidence type="ECO:0000313" key="5">
    <source>
        <dbReference type="EMBL" id="WGK82346.1"/>
    </source>
</evidence>
<dbReference type="InterPro" id="IPR051675">
    <property type="entry name" value="Endo/Exo/Phosphatase_dom_1"/>
</dbReference>
<dbReference type="InterPro" id="IPR004509">
    <property type="entry name" value="Competence_ComEA_HhH"/>
</dbReference>
<dbReference type="GO" id="GO:0015628">
    <property type="term" value="P:protein secretion by the type II secretion system"/>
    <property type="evidence" value="ECO:0007669"/>
    <property type="project" value="TreeGrafter"/>
</dbReference>
<dbReference type="Proteomes" id="UP001241226">
    <property type="component" value="Chromosome 1"/>
</dbReference>
<dbReference type="PANTHER" id="PTHR21180">
    <property type="entry name" value="ENDONUCLEASE/EXONUCLEASE/PHOSPHATASE FAMILY DOMAIN-CONTAINING PROTEIN 1"/>
    <property type="match status" value="1"/>
</dbReference>
<dbReference type="Pfam" id="PF12836">
    <property type="entry name" value="HHH_3"/>
    <property type="match status" value="1"/>
</dbReference>
<dbReference type="RefSeq" id="WP_168522722.1">
    <property type="nucleotide sequence ID" value="NZ_CALYLA010000019.1"/>
</dbReference>
<sequence length="97" mass="10682">MKSKLWLLVLSLLLPLTPTFASEEVADTYQGIEITVNINQASAQELADLLKGVGLKKAQAIVDYREQNGAFKTKEQLSQVKGIGNAIVQKNEDRILL</sequence>
<dbReference type="Proteomes" id="UP001152658">
    <property type="component" value="Unassembled WGS sequence"/>
</dbReference>
<evidence type="ECO:0000313" key="4">
    <source>
        <dbReference type="EMBL" id="MDE1346834.1"/>
    </source>
</evidence>
<organism evidence="3 7">
    <name type="scientific">Vibrio aestuarianus</name>
    <dbReference type="NCBI Taxonomy" id="28171"/>
    <lineage>
        <taxon>Bacteria</taxon>
        <taxon>Pseudomonadati</taxon>
        <taxon>Pseudomonadota</taxon>
        <taxon>Gammaproteobacteria</taxon>
        <taxon>Vibrionales</taxon>
        <taxon>Vibrionaceae</taxon>
        <taxon>Vibrio</taxon>
    </lineage>
</organism>
<evidence type="ECO:0000313" key="8">
    <source>
        <dbReference type="Proteomes" id="UP001152658"/>
    </source>
</evidence>
<reference evidence="2" key="2">
    <citation type="submission" date="2022-06" db="EMBL/GenBank/DDBJ databases">
        <authorList>
            <person name="Goudenege D."/>
            <person name="Le Roux F."/>
        </authorList>
    </citation>
    <scope>NUCLEOTIDE SEQUENCE</scope>
    <source>
        <strain evidence="2">12-063</strain>
    </source>
</reference>
<dbReference type="EMBL" id="CP118711">
    <property type="protein sequence ID" value="WGK86164.1"/>
    <property type="molecule type" value="Genomic_DNA"/>
</dbReference>
<accession>A0A7X6N567</accession>
<dbReference type="EMBL" id="CP118709">
    <property type="protein sequence ID" value="WGK82346.1"/>
    <property type="molecule type" value="Genomic_DNA"/>
</dbReference>
<dbReference type="EMBL" id="CALYLK010000136">
    <property type="protein sequence ID" value="CAH8234511.1"/>
    <property type="molecule type" value="Genomic_DNA"/>
</dbReference>
<feature type="chain" id="PRO_5044662172" evidence="1">
    <location>
        <begin position="22"/>
        <end position="97"/>
    </location>
</feature>
<dbReference type="InterPro" id="IPR010994">
    <property type="entry name" value="RuvA_2-like"/>
</dbReference>
<dbReference type="Proteomes" id="UP001239257">
    <property type="component" value="Chromosome 1"/>
</dbReference>
<dbReference type="EMBL" id="JAKNAX010000024">
    <property type="protein sequence ID" value="MDE1346834.1"/>
    <property type="molecule type" value="Genomic_DNA"/>
</dbReference>
<reference evidence="3 9" key="1">
    <citation type="submission" date="2022-02" db="EMBL/GenBank/DDBJ databases">
        <title>Emergence and expansion in Europe of a Vibrio aestuarianus clonal complex pathogenic for oysters.</title>
        <authorList>
            <person name="Mesnil A."/>
            <person name="Travers M.-A."/>
        </authorList>
    </citation>
    <scope>NUCLEOTIDE SEQUENCE</scope>
    <source>
        <strain evidence="3">19_064_11T1</strain>
        <strain evidence="4">19_064_15T1</strain>
        <strain evidence="6 9">U17</strain>
        <strain evidence="5">U29</strain>
    </source>
</reference>
<protein>
    <submittedName>
        <fullName evidence="2">Competence protein ComE</fullName>
    </submittedName>
    <submittedName>
        <fullName evidence="3">Helix-hairpin-helix domain-containing protein</fullName>
    </submittedName>
</protein>
<evidence type="ECO:0000256" key="1">
    <source>
        <dbReference type="SAM" id="SignalP"/>
    </source>
</evidence>
<gene>
    <name evidence="3" type="ORF">L9W94_11120</name>
    <name evidence="4" type="ORF">L9X51_10375</name>
    <name evidence="5" type="ORF">PYE51_03605</name>
    <name evidence="6" type="ORF">PYE67_04900</name>
    <name evidence="2" type="ORF">VAE063_950245</name>
</gene>
<name>A0A7X6N567_9VIBR</name>
<dbReference type="AlphaFoldDB" id="A0A7X6N567"/>
<evidence type="ECO:0000313" key="7">
    <source>
        <dbReference type="Proteomes" id="UP001140979"/>
    </source>
</evidence>